<accession>A0ABM4F258</accession>
<dbReference type="InterPro" id="IPR001811">
    <property type="entry name" value="Chemokine_IL8-like_dom"/>
</dbReference>
<dbReference type="CDD" id="cd00272">
    <property type="entry name" value="Chemokine_CC"/>
    <property type="match status" value="1"/>
</dbReference>
<keyword evidence="6" id="KW-0812">Transmembrane</keyword>
<gene>
    <name evidence="10" type="primary">LOC106489439</name>
</gene>
<sequence length="458" mass="49105">MKTLSLQVLFVLRVLYLGTLTEGQPKAHLKCSKECGRFTSRIPEERIKSYRRTEPQCTKQGIIFITQKKSWEICADPREAWVKKVIWKLDQKKASAASPLPHAATSAAVPEAPGVFHKHVGLTVAAPSQAAAPTSTFQGAGTTILDAPTLRTEVSSKPTPAVQYITQFSTGSSPVIWEIAAHSEMSSEANRDSTKATAHSTTYAAGTVPSQSIPHSTALVHGFENSAGSIEEPVGYTTNATAVVPDMTSPSLNSDPVSITKASDHFVGSMDESLGPTSARANTSDIASRSFNSDLPSILGSTEITTTPTTPFPPDATSVSALNSTAVIDEGHSVHINKVFGSWTDAFDTRTPERSSPLGKQDLPDTSAFTSQTFSGQVRAQLTTKKTNDAPFPSFLSRSQMHFVIPVSLVGGLIVCSAAVWLYKKLGIKKEAMPMEMVQGLLYQQKGHQANVYPVEVI</sequence>
<keyword evidence="3" id="KW-0964">Secreted</keyword>
<proteinExistence type="predicted"/>
<dbReference type="SUPFAM" id="SSF54117">
    <property type="entry name" value="Interleukin 8-like chemokines"/>
    <property type="match status" value="1"/>
</dbReference>
<feature type="region of interest" description="Disordered" evidence="5">
    <location>
        <begin position="185"/>
        <end position="209"/>
    </location>
</feature>
<evidence type="ECO:0000256" key="3">
    <source>
        <dbReference type="ARBA" id="ARBA00022525"/>
    </source>
</evidence>
<evidence type="ECO:0000256" key="6">
    <source>
        <dbReference type="SAM" id="Phobius"/>
    </source>
</evidence>
<dbReference type="InterPro" id="IPR036048">
    <property type="entry name" value="Interleukin_8-like_sf"/>
</dbReference>
<comment type="subcellular location">
    <subcellularLocation>
        <location evidence="1">Secreted</location>
    </subcellularLocation>
</comment>
<dbReference type="GeneID" id="106489439"/>
<dbReference type="RefSeq" id="XP_067159036.1">
    <property type="nucleotide sequence ID" value="XM_067302935.1"/>
</dbReference>
<name>A0ABM4F258_9AVES</name>
<evidence type="ECO:0000256" key="1">
    <source>
        <dbReference type="ARBA" id="ARBA00004613"/>
    </source>
</evidence>
<dbReference type="PANTHER" id="PTHR12015">
    <property type="entry name" value="SMALL INDUCIBLE CYTOKINE A"/>
    <property type="match status" value="1"/>
</dbReference>
<keyword evidence="2" id="KW-0202">Cytokine</keyword>
<evidence type="ECO:0000313" key="9">
    <source>
        <dbReference type="Proteomes" id="UP001652627"/>
    </source>
</evidence>
<organism evidence="9 10">
    <name type="scientific">Apteryx mantelli</name>
    <name type="common">North Island brown kiwi</name>
    <dbReference type="NCBI Taxonomy" id="2696672"/>
    <lineage>
        <taxon>Eukaryota</taxon>
        <taxon>Metazoa</taxon>
        <taxon>Chordata</taxon>
        <taxon>Craniata</taxon>
        <taxon>Vertebrata</taxon>
        <taxon>Euteleostomi</taxon>
        <taxon>Archelosauria</taxon>
        <taxon>Archosauria</taxon>
        <taxon>Dinosauria</taxon>
        <taxon>Saurischia</taxon>
        <taxon>Theropoda</taxon>
        <taxon>Coelurosauria</taxon>
        <taxon>Aves</taxon>
        <taxon>Palaeognathae</taxon>
        <taxon>Apterygiformes</taxon>
        <taxon>Apterygidae</taxon>
        <taxon>Apteryx</taxon>
    </lineage>
</organism>
<evidence type="ECO:0000256" key="2">
    <source>
        <dbReference type="ARBA" id="ARBA00022514"/>
    </source>
</evidence>
<feature type="chain" id="PRO_5046020954" evidence="7">
    <location>
        <begin position="24"/>
        <end position="458"/>
    </location>
</feature>
<feature type="domain" description="Chemokine interleukin-8-like" evidence="8">
    <location>
        <begin position="28"/>
        <end position="89"/>
    </location>
</feature>
<dbReference type="Pfam" id="PF00048">
    <property type="entry name" value="IL8"/>
    <property type="match status" value="1"/>
</dbReference>
<evidence type="ECO:0000313" key="10">
    <source>
        <dbReference type="RefSeq" id="XP_067159036.1"/>
    </source>
</evidence>
<dbReference type="InterPro" id="IPR039809">
    <property type="entry name" value="Chemokine_b/g/d"/>
</dbReference>
<evidence type="ECO:0000256" key="7">
    <source>
        <dbReference type="SAM" id="SignalP"/>
    </source>
</evidence>
<dbReference type="PANTHER" id="PTHR12015:SF183">
    <property type="entry name" value="C-C MOTIF CHEMOKINE 3"/>
    <property type="match status" value="1"/>
</dbReference>
<dbReference type="SMART" id="SM00199">
    <property type="entry name" value="SCY"/>
    <property type="match status" value="1"/>
</dbReference>
<feature type="compositionally biased region" description="Polar residues" evidence="5">
    <location>
        <begin position="195"/>
        <end position="209"/>
    </location>
</feature>
<evidence type="ECO:0000256" key="5">
    <source>
        <dbReference type="SAM" id="MobiDB-lite"/>
    </source>
</evidence>
<protein>
    <submittedName>
        <fullName evidence="10">Fractalkine-like</fullName>
    </submittedName>
</protein>
<keyword evidence="4 7" id="KW-0732">Signal</keyword>
<feature type="signal peptide" evidence="7">
    <location>
        <begin position="1"/>
        <end position="23"/>
    </location>
</feature>
<evidence type="ECO:0000256" key="4">
    <source>
        <dbReference type="ARBA" id="ARBA00022729"/>
    </source>
</evidence>
<keyword evidence="6" id="KW-0472">Membrane</keyword>
<keyword evidence="6" id="KW-1133">Transmembrane helix</keyword>
<evidence type="ECO:0000259" key="8">
    <source>
        <dbReference type="SMART" id="SM00199"/>
    </source>
</evidence>
<dbReference type="Proteomes" id="UP001652627">
    <property type="component" value="Chromosome 10"/>
</dbReference>
<keyword evidence="9" id="KW-1185">Reference proteome</keyword>
<feature type="transmembrane region" description="Helical" evidence="6">
    <location>
        <begin position="403"/>
        <end position="423"/>
    </location>
</feature>
<reference evidence="10" key="1">
    <citation type="submission" date="2025-08" db="UniProtKB">
        <authorList>
            <consortium name="RefSeq"/>
        </authorList>
    </citation>
    <scope>IDENTIFICATION</scope>
    <source>
        <tissue evidence="10">Blood</tissue>
    </source>
</reference>
<dbReference type="Gene3D" id="2.40.50.40">
    <property type="match status" value="1"/>
</dbReference>